<dbReference type="GO" id="GO:0009927">
    <property type="term" value="F:histidine phosphotransfer kinase activity"/>
    <property type="evidence" value="ECO:0007669"/>
    <property type="project" value="TreeGrafter"/>
</dbReference>
<dbReference type="InterPro" id="IPR004358">
    <property type="entry name" value="Sig_transdc_His_kin-like_C"/>
</dbReference>
<dbReference type="Gene3D" id="1.10.287.130">
    <property type="match status" value="1"/>
</dbReference>
<reference evidence="8" key="1">
    <citation type="submission" date="2019-08" db="EMBL/GenBank/DDBJ databases">
        <authorList>
            <person name="Kucharzyk K."/>
            <person name="Murdoch R.W."/>
            <person name="Higgins S."/>
            <person name="Loffler F."/>
        </authorList>
    </citation>
    <scope>NUCLEOTIDE SEQUENCE</scope>
</reference>
<gene>
    <name evidence="8" type="primary">sasA_65</name>
    <name evidence="8" type="ORF">SDC9_20733</name>
</gene>
<dbReference type="FunFam" id="3.30.565.10:FF:000006">
    <property type="entry name" value="Sensor histidine kinase WalK"/>
    <property type="match status" value="1"/>
</dbReference>
<dbReference type="InterPro" id="IPR035965">
    <property type="entry name" value="PAS-like_dom_sf"/>
</dbReference>
<feature type="domain" description="Histidine kinase" evidence="7">
    <location>
        <begin position="377"/>
        <end position="596"/>
    </location>
</feature>
<keyword evidence="6" id="KW-0472">Membrane</keyword>
<comment type="catalytic activity">
    <reaction evidence="1">
        <text>ATP + protein L-histidine = ADP + protein N-phospho-L-histidine.</text>
        <dbReference type="EC" id="2.7.13.3"/>
    </reaction>
</comment>
<evidence type="ECO:0000256" key="5">
    <source>
        <dbReference type="ARBA" id="ARBA00022777"/>
    </source>
</evidence>
<accession>A0A644U7I6</accession>
<dbReference type="GO" id="GO:0000155">
    <property type="term" value="F:phosphorelay sensor kinase activity"/>
    <property type="evidence" value="ECO:0007669"/>
    <property type="project" value="InterPro"/>
</dbReference>
<evidence type="ECO:0000256" key="6">
    <source>
        <dbReference type="SAM" id="Phobius"/>
    </source>
</evidence>
<dbReference type="InterPro" id="IPR003594">
    <property type="entry name" value="HATPase_dom"/>
</dbReference>
<dbReference type="Gene3D" id="3.30.450.20">
    <property type="entry name" value="PAS domain"/>
    <property type="match status" value="2"/>
</dbReference>
<dbReference type="PANTHER" id="PTHR43047:SF72">
    <property type="entry name" value="OSMOSENSING HISTIDINE PROTEIN KINASE SLN1"/>
    <property type="match status" value="1"/>
</dbReference>
<evidence type="ECO:0000256" key="3">
    <source>
        <dbReference type="ARBA" id="ARBA00022553"/>
    </source>
</evidence>
<keyword evidence="6" id="KW-1133">Transmembrane helix</keyword>
<dbReference type="PRINTS" id="PR00344">
    <property type="entry name" value="BCTRLSENSOR"/>
</dbReference>
<evidence type="ECO:0000256" key="4">
    <source>
        <dbReference type="ARBA" id="ARBA00022679"/>
    </source>
</evidence>
<dbReference type="InterPro" id="IPR005467">
    <property type="entry name" value="His_kinase_dom"/>
</dbReference>
<dbReference type="PROSITE" id="PS50109">
    <property type="entry name" value="HIS_KIN"/>
    <property type="match status" value="1"/>
</dbReference>
<dbReference type="InterPro" id="IPR036097">
    <property type="entry name" value="HisK_dim/P_sf"/>
</dbReference>
<dbReference type="AlphaFoldDB" id="A0A644U7I6"/>
<name>A0A644U7I6_9ZZZZ</name>
<evidence type="ECO:0000256" key="1">
    <source>
        <dbReference type="ARBA" id="ARBA00000085"/>
    </source>
</evidence>
<dbReference type="InterPro" id="IPR003661">
    <property type="entry name" value="HisK_dim/P_dom"/>
</dbReference>
<dbReference type="Gene3D" id="3.30.565.10">
    <property type="entry name" value="Histidine kinase-like ATPase, C-terminal domain"/>
    <property type="match status" value="1"/>
</dbReference>
<dbReference type="EC" id="2.7.13.3" evidence="2"/>
<feature type="transmembrane region" description="Helical" evidence="6">
    <location>
        <begin position="20"/>
        <end position="37"/>
    </location>
</feature>
<dbReference type="SMART" id="SM00388">
    <property type="entry name" value="HisKA"/>
    <property type="match status" value="1"/>
</dbReference>
<evidence type="ECO:0000313" key="8">
    <source>
        <dbReference type="EMBL" id="MPL74914.1"/>
    </source>
</evidence>
<keyword evidence="6" id="KW-0812">Transmembrane</keyword>
<protein>
    <recommendedName>
        <fullName evidence="2">histidine kinase</fullName>
        <ecNumber evidence="2">2.7.13.3</ecNumber>
    </recommendedName>
</protein>
<comment type="caution">
    <text evidence="8">The sequence shown here is derived from an EMBL/GenBank/DDBJ whole genome shotgun (WGS) entry which is preliminary data.</text>
</comment>
<dbReference type="SUPFAM" id="SSF47384">
    <property type="entry name" value="Homodimeric domain of signal transducing histidine kinase"/>
    <property type="match status" value="1"/>
</dbReference>
<keyword evidence="4 8" id="KW-0808">Transferase</keyword>
<evidence type="ECO:0000259" key="7">
    <source>
        <dbReference type="PROSITE" id="PS50109"/>
    </source>
</evidence>
<dbReference type="CDD" id="cd00075">
    <property type="entry name" value="HATPase"/>
    <property type="match status" value="1"/>
</dbReference>
<dbReference type="CDD" id="cd00082">
    <property type="entry name" value="HisKA"/>
    <property type="match status" value="1"/>
</dbReference>
<proteinExistence type="predicted"/>
<evidence type="ECO:0000256" key="2">
    <source>
        <dbReference type="ARBA" id="ARBA00012438"/>
    </source>
</evidence>
<sequence>MNSKVRLGVCSVKFHQQLTLLFAIFSLGLVICGYRVQDVGIAGVFSLPIQVRAVLAVESVLDIAQKNKMLPAVSIAGMGIFLGISRYRFLPWLPLARAAAIDAIQEGMIIVDEQGGVVDHNVAVDRFIYDIIGVKRNVIGKNIESVLSAWPQWQSACKNGHEDEFEIDVSAWGKARFFRVKVYPLQEYNFRKRGTVSVLTDITEDRIRGQKTSDSECSGELVQKELTLLKRQMEMVFSTISDRALLSIVDRNGNYLFYTEAVKTQFVEAAADLTIGSAFRKGLYFYAGGTEMDYCDIPEIKVLSGEKVSQYHFMMKGITGETHLLFNGTPIYDEEGNVTYAVFFTQDITDQILHKRQAQLTQKLTELNMTKDQLIQAITHDIRNPIATLVSLMELLEGKERDPVYHDPDYHNLLTTVSDQVKYTYAMMENVLKWFQKQKEKVSLNPSQINLYLNTQKTLRIYARQAEGKGIEVKNRITANLHVYADRELVEFVLRNLLDNAIKFTAKGGTIAIQAHSSSTNVIVSVTDTGIGMDPARLRTLFEDATPGTRGTEGEKGLGLGLRLCKEFLHSHGGEIWVESELGKGSTFSFSLSTSGKSIFAGGEA</sequence>
<dbReference type="SUPFAM" id="SSF55785">
    <property type="entry name" value="PYP-like sensor domain (PAS domain)"/>
    <property type="match status" value="1"/>
</dbReference>
<dbReference type="PANTHER" id="PTHR43047">
    <property type="entry name" value="TWO-COMPONENT HISTIDINE PROTEIN KINASE"/>
    <property type="match status" value="1"/>
</dbReference>
<dbReference type="InterPro" id="IPR036890">
    <property type="entry name" value="HATPase_C_sf"/>
</dbReference>
<keyword evidence="3" id="KW-0597">Phosphoprotein</keyword>
<dbReference type="SUPFAM" id="SSF55874">
    <property type="entry name" value="ATPase domain of HSP90 chaperone/DNA topoisomerase II/histidine kinase"/>
    <property type="match status" value="1"/>
</dbReference>
<dbReference type="EMBL" id="VSSQ01000084">
    <property type="protein sequence ID" value="MPL74914.1"/>
    <property type="molecule type" value="Genomic_DNA"/>
</dbReference>
<dbReference type="SMART" id="SM00387">
    <property type="entry name" value="HATPase_c"/>
    <property type="match status" value="1"/>
</dbReference>
<dbReference type="Pfam" id="PF02518">
    <property type="entry name" value="HATPase_c"/>
    <property type="match status" value="1"/>
</dbReference>
<keyword evidence="5 8" id="KW-0418">Kinase</keyword>
<dbReference type="GO" id="GO:0005886">
    <property type="term" value="C:plasma membrane"/>
    <property type="evidence" value="ECO:0007669"/>
    <property type="project" value="TreeGrafter"/>
</dbReference>
<organism evidence="8">
    <name type="scientific">bioreactor metagenome</name>
    <dbReference type="NCBI Taxonomy" id="1076179"/>
    <lineage>
        <taxon>unclassified sequences</taxon>
        <taxon>metagenomes</taxon>
        <taxon>ecological metagenomes</taxon>
    </lineage>
</organism>